<gene>
    <name evidence="1" type="ORF">QAD02_007832</name>
</gene>
<reference evidence="1" key="1">
    <citation type="submission" date="2023-04" db="EMBL/GenBank/DDBJ databases">
        <title>A chromosome-level genome assembly of the parasitoid wasp Eretmocerus hayati.</title>
        <authorList>
            <person name="Zhong Y."/>
            <person name="Liu S."/>
            <person name="Liu Y."/>
        </authorList>
    </citation>
    <scope>NUCLEOTIDE SEQUENCE</scope>
    <source>
        <strain evidence="1">ZJU_SS_LIU_2023</strain>
    </source>
</reference>
<protein>
    <submittedName>
        <fullName evidence="1">Uncharacterized protein</fullName>
    </submittedName>
</protein>
<comment type="caution">
    <text evidence="1">The sequence shown here is derived from an EMBL/GenBank/DDBJ whole genome shotgun (WGS) entry which is preliminary data.</text>
</comment>
<organism evidence="1 2">
    <name type="scientific">Eretmocerus hayati</name>
    <dbReference type="NCBI Taxonomy" id="131215"/>
    <lineage>
        <taxon>Eukaryota</taxon>
        <taxon>Metazoa</taxon>
        <taxon>Ecdysozoa</taxon>
        <taxon>Arthropoda</taxon>
        <taxon>Hexapoda</taxon>
        <taxon>Insecta</taxon>
        <taxon>Pterygota</taxon>
        <taxon>Neoptera</taxon>
        <taxon>Endopterygota</taxon>
        <taxon>Hymenoptera</taxon>
        <taxon>Apocrita</taxon>
        <taxon>Proctotrupomorpha</taxon>
        <taxon>Chalcidoidea</taxon>
        <taxon>Aphelinidae</taxon>
        <taxon>Aphelininae</taxon>
        <taxon>Eretmocerus</taxon>
    </lineage>
</organism>
<evidence type="ECO:0000313" key="1">
    <source>
        <dbReference type="EMBL" id="KAJ8666170.1"/>
    </source>
</evidence>
<sequence>MSDNLVRDWVRGRFDADAVLLYIRIFHAIPEREHIHAALRTREEEEERREKNIRRNRAMAKEAEEANHHLTWKDFHIMLSFQPDVALVHDRGQMHLDPFFIGKPNEYDLEKR</sequence>
<keyword evidence="2" id="KW-1185">Reference proteome</keyword>
<evidence type="ECO:0000313" key="2">
    <source>
        <dbReference type="Proteomes" id="UP001239111"/>
    </source>
</evidence>
<name>A0ACC2N4Q4_9HYME</name>
<accession>A0ACC2N4Q4</accession>
<proteinExistence type="predicted"/>
<dbReference type="Proteomes" id="UP001239111">
    <property type="component" value="Chromosome 4"/>
</dbReference>
<dbReference type="EMBL" id="CM056744">
    <property type="protein sequence ID" value="KAJ8666170.1"/>
    <property type="molecule type" value="Genomic_DNA"/>
</dbReference>